<keyword evidence="3" id="KW-1185">Reference proteome</keyword>
<comment type="caution">
    <text evidence="2">The sequence shown here is derived from an EMBL/GenBank/DDBJ whole genome shotgun (WGS) entry which is preliminary data.</text>
</comment>
<proteinExistence type="predicted"/>
<reference evidence="2" key="1">
    <citation type="submission" date="2023-10" db="EMBL/GenBank/DDBJ databases">
        <authorList>
            <person name="Chen Y."/>
            <person name="Shah S."/>
            <person name="Dougan E. K."/>
            <person name="Thang M."/>
            <person name="Chan C."/>
        </authorList>
    </citation>
    <scope>NUCLEOTIDE SEQUENCE [LARGE SCALE GENOMIC DNA]</scope>
</reference>
<dbReference type="Gene3D" id="1.10.260.80">
    <property type="match status" value="1"/>
</dbReference>
<organism evidence="2 3">
    <name type="scientific">Prorocentrum cordatum</name>
    <dbReference type="NCBI Taxonomy" id="2364126"/>
    <lineage>
        <taxon>Eukaryota</taxon>
        <taxon>Sar</taxon>
        <taxon>Alveolata</taxon>
        <taxon>Dinophyceae</taxon>
        <taxon>Prorocentrales</taxon>
        <taxon>Prorocentraceae</taxon>
        <taxon>Prorocentrum</taxon>
    </lineage>
</organism>
<dbReference type="PANTHER" id="PTHR43885:SF1">
    <property type="entry name" value="SUPERFAMILY HYDROLASE, PUTATIVE (AFU_ORTHOLOGUE AFUA_4G13290)-RELATED"/>
    <property type="match status" value="1"/>
</dbReference>
<dbReference type="Proteomes" id="UP001189429">
    <property type="component" value="Unassembled WGS sequence"/>
</dbReference>
<sequence>MRAVAARSFLTIARGDARLMAARGASVSSPARPMLRGAVFDMDGTLTVPNLDFKAMYQRCGVPLSEDLLASVANMPAADAAAASAVIEEMEEEGRRTLALESGVKELAVWLRFHGVPTALVTRNSARTVEHLHDKLWVPAGIQSLASGPPSAATTGRCRRSRTPARCRPSRSGGAWPRARTCS</sequence>
<evidence type="ECO:0000256" key="1">
    <source>
        <dbReference type="SAM" id="MobiDB-lite"/>
    </source>
</evidence>
<feature type="region of interest" description="Disordered" evidence="1">
    <location>
        <begin position="147"/>
        <end position="183"/>
    </location>
</feature>
<evidence type="ECO:0000313" key="2">
    <source>
        <dbReference type="EMBL" id="CAK0825518.1"/>
    </source>
</evidence>
<dbReference type="InterPro" id="IPR036412">
    <property type="entry name" value="HAD-like_sf"/>
</dbReference>
<dbReference type="SUPFAM" id="SSF56784">
    <property type="entry name" value="HAD-like"/>
    <property type="match status" value="1"/>
</dbReference>
<protein>
    <submittedName>
        <fullName evidence="2">Uncharacterized protein</fullName>
    </submittedName>
</protein>
<accession>A0ABN9S5G8</accession>
<evidence type="ECO:0000313" key="3">
    <source>
        <dbReference type="Proteomes" id="UP001189429"/>
    </source>
</evidence>
<gene>
    <name evidence="2" type="ORF">PCOR1329_LOCUS25626</name>
</gene>
<dbReference type="PANTHER" id="PTHR43885">
    <property type="entry name" value="HALOACID DEHALOGENASE-LIKE HYDROLASE"/>
    <property type="match status" value="1"/>
</dbReference>
<name>A0ABN9S5G8_9DINO</name>
<feature type="compositionally biased region" description="Basic residues" evidence="1">
    <location>
        <begin position="157"/>
        <end position="169"/>
    </location>
</feature>
<dbReference type="EMBL" id="CAUYUJ010008980">
    <property type="protein sequence ID" value="CAK0825518.1"/>
    <property type="molecule type" value="Genomic_DNA"/>
</dbReference>